<feature type="domain" description="DNA-directed DNA polymerase family B mitochondria/virus" evidence="12">
    <location>
        <begin position="176"/>
        <end position="480"/>
    </location>
</feature>
<dbReference type="Gene3D" id="4.10.80.20">
    <property type="entry name" value="DNA polymerase, domain 5"/>
    <property type="match status" value="1"/>
</dbReference>
<evidence type="ECO:0000256" key="9">
    <source>
        <dbReference type="ARBA" id="ARBA00023109"/>
    </source>
</evidence>
<dbReference type="EMBL" id="BK015539">
    <property type="protein sequence ID" value="DAE11877.1"/>
    <property type="molecule type" value="Genomic_DNA"/>
</dbReference>
<evidence type="ECO:0000256" key="1">
    <source>
        <dbReference type="ARBA" id="ARBA00005755"/>
    </source>
</evidence>
<dbReference type="Gene3D" id="4.10.80.30">
    <property type="entry name" value="DNA polymerase, domain 6"/>
    <property type="match status" value="1"/>
</dbReference>
<dbReference type="PANTHER" id="PTHR33568">
    <property type="entry name" value="DNA POLYMERASE"/>
    <property type="match status" value="1"/>
</dbReference>
<keyword evidence="3" id="KW-0808">Transferase</keyword>
<dbReference type="GO" id="GO:0000166">
    <property type="term" value="F:nucleotide binding"/>
    <property type="evidence" value="ECO:0007669"/>
    <property type="project" value="InterPro"/>
</dbReference>
<evidence type="ECO:0000313" key="13">
    <source>
        <dbReference type="EMBL" id="DAE11877.1"/>
    </source>
</evidence>
<evidence type="ECO:0000256" key="2">
    <source>
        <dbReference type="ARBA" id="ARBA00012417"/>
    </source>
</evidence>
<sequence length="567" mass="64425">MPRWNVAISRLAVPWNTMSTPKRLSSSRCADFETTTDPLDCRVWCWGSMAINDYDDYVTGIGLSSYIAYLFSKPAITYFHNLAFDGSFILDYILKDGFKWVARDPGPGEFTTLISGMGKFYSITIISRTKTRVELRDSLKKIPLKVSDVPKAFNLESEKGEIDYEAFRPIGYLPTDEEWKYLYNDIYIMAQAMRVIHASGMDKLTVGADSLAEYKHLCGKGFTRTFPTLSKTVDDDIRAAYRGGIALPNKRWVRKRTGPGIVVDKNSMYPWVMRTKRLPHGRPWWSETPDSEADLFTISITFTAKLKPNHIPCIQLKRSVQFNQNEFLEEIPEPTTVTITNIDLELWQEQYDVEILSVSGSWNFKATEGLFNDYIDKWAAVKANSTGGARTIAKLHLNSLYGKFAKNTDVTAKIPYLKGDTVKLKTGEHEESNPVYTAMGAFITAYARQDLIRNAQRNYHRFLYCDTDSLHLLGPEEPDLDLHPTRLGAWKVEHGGRPFDDAVFLRAKQYCERFGDYDDVHIAGLPGEIAAQVKLEDLLIPQVWHGKLIPKRVPGGITLESTSFTLR</sequence>
<evidence type="ECO:0000256" key="3">
    <source>
        <dbReference type="ARBA" id="ARBA00022679"/>
    </source>
</evidence>
<dbReference type="Gene3D" id="1.10.287.690">
    <property type="entry name" value="Helix hairpin bin"/>
    <property type="match status" value="1"/>
</dbReference>
<evidence type="ECO:0000256" key="5">
    <source>
        <dbReference type="ARBA" id="ARBA00022705"/>
    </source>
</evidence>
<dbReference type="GO" id="GO:0016787">
    <property type="term" value="F:hydrolase activity"/>
    <property type="evidence" value="ECO:0007669"/>
    <property type="project" value="UniProtKB-KW"/>
</dbReference>
<dbReference type="PANTHER" id="PTHR33568:SF3">
    <property type="entry name" value="DNA-DIRECTED DNA POLYMERASE"/>
    <property type="match status" value="1"/>
</dbReference>
<reference evidence="13" key="1">
    <citation type="journal article" date="2021" name="Proc. Natl. Acad. Sci. U.S.A.">
        <title>A Catalog of Tens of Thousands of Viruses from Human Metagenomes Reveals Hidden Associations with Chronic Diseases.</title>
        <authorList>
            <person name="Tisza M.J."/>
            <person name="Buck C.B."/>
        </authorList>
    </citation>
    <scope>NUCLEOTIDE SEQUENCE</scope>
    <source>
        <strain evidence="13">CtXSp1</strain>
    </source>
</reference>
<evidence type="ECO:0000256" key="6">
    <source>
        <dbReference type="ARBA" id="ARBA00022722"/>
    </source>
</evidence>
<name>A0A8S5PZP6_9CAUD</name>
<dbReference type="SUPFAM" id="SSF56672">
    <property type="entry name" value="DNA/RNA polymerases"/>
    <property type="match status" value="1"/>
</dbReference>
<evidence type="ECO:0000259" key="12">
    <source>
        <dbReference type="Pfam" id="PF03175"/>
    </source>
</evidence>
<dbReference type="InterPro" id="IPR004868">
    <property type="entry name" value="DNA-dir_DNA_pol_B_mt/vir"/>
</dbReference>
<keyword evidence="6" id="KW-0540">Nuclease</keyword>
<proteinExistence type="inferred from homology"/>
<accession>A0A8S5PZP6</accession>
<keyword evidence="4" id="KW-0548">Nucleotidyltransferase</keyword>
<dbReference type="InterPro" id="IPR036397">
    <property type="entry name" value="RNaseH_sf"/>
</dbReference>
<keyword evidence="9" id="KW-1194">Viral DNA replication</keyword>
<evidence type="ECO:0000256" key="11">
    <source>
        <dbReference type="ARBA" id="ARBA00049244"/>
    </source>
</evidence>
<dbReference type="PROSITE" id="PS00116">
    <property type="entry name" value="DNA_POLYMERASE_B"/>
    <property type="match status" value="1"/>
</dbReference>
<dbReference type="InterPro" id="IPR023211">
    <property type="entry name" value="DNA_pol_palm_dom_sf"/>
</dbReference>
<keyword evidence="5" id="KW-0235">DNA replication</keyword>
<evidence type="ECO:0000256" key="4">
    <source>
        <dbReference type="ARBA" id="ARBA00022695"/>
    </source>
</evidence>
<dbReference type="GO" id="GO:0039693">
    <property type="term" value="P:viral DNA genome replication"/>
    <property type="evidence" value="ECO:0007669"/>
    <property type="project" value="UniProtKB-KW"/>
</dbReference>
<dbReference type="GO" id="GO:0003677">
    <property type="term" value="F:DNA binding"/>
    <property type="evidence" value="ECO:0007669"/>
    <property type="project" value="UniProtKB-KW"/>
</dbReference>
<organism evidence="13">
    <name type="scientific">Podoviridae sp. ctXSp1</name>
    <dbReference type="NCBI Taxonomy" id="2825256"/>
    <lineage>
        <taxon>Viruses</taxon>
        <taxon>Duplodnaviria</taxon>
        <taxon>Heunggongvirae</taxon>
        <taxon>Uroviricota</taxon>
        <taxon>Caudoviricetes</taxon>
    </lineage>
</organism>
<evidence type="ECO:0000256" key="10">
    <source>
        <dbReference type="ARBA" id="ARBA00023125"/>
    </source>
</evidence>
<dbReference type="Gene3D" id="3.30.420.10">
    <property type="entry name" value="Ribonuclease H-like superfamily/Ribonuclease H"/>
    <property type="match status" value="1"/>
</dbReference>
<dbReference type="EC" id="2.7.7.7" evidence="2"/>
<dbReference type="Pfam" id="PF03175">
    <property type="entry name" value="DNA_pol_B_2"/>
    <property type="match status" value="2"/>
</dbReference>
<dbReference type="SUPFAM" id="SSF53098">
    <property type="entry name" value="Ribonuclease H-like"/>
    <property type="match status" value="1"/>
</dbReference>
<feature type="domain" description="DNA-directed DNA polymerase family B mitochondria/virus" evidence="12">
    <location>
        <begin position="76"/>
        <end position="168"/>
    </location>
</feature>
<evidence type="ECO:0000256" key="8">
    <source>
        <dbReference type="ARBA" id="ARBA00022932"/>
    </source>
</evidence>
<dbReference type="GO" id="GO:0004518">
    <property type="term" value="F:nuclease activity"/>
    <property type="evidence" value="ECO:0007669"/>
    <property type="project" value="UniProtKB-KW"/>
</dbReference>
<comment type="catalytic activity">
    <reaction evidence="11">
        <text>DNA(n) + a 2'-deoxyribonucleoside 5'-triphosphate = DNA(n+1) + diphosphate</text>
        <dbReference type="Rhea" id="RHEA:22508"/>
        <dbReference type="Rhea" id="RHEA-COMP:17339"/>
        <dbReference type="Rhea" id="RHEA-COMP:17340"/>
        <dbReference type="ChEBI" id="CHEBI:33019"/>
        <dbReference type="ChEBI" id="CHEBI:61560"/>
        <dbReference type="ChEBI" id="CHEBI:173112"/>
        <dbReference type="EC" id="2.7.7.7"/>
    </reaction>
</comment>
<dbReference type="Gene3D" id="3.30.1770.10">
    <property type="entry name" value="TPR 1 domain of DNA polymerase"/>
    <property type="match status" value="1"/>
</dbReference>
<keyword evidence="7" id="KW-0378">Hydrolase</keyword>
<dbReference type="InterPro" id="IPR043502">
    <property type="entry name" value="DNA/RNA_pol_sf"/>
</dbReference>
<evidence type="ECO:0000256" key="7">
    <source>
        <dbReference type="ARBA" id="ARBA00022801"/>
    </source>
</evidence>
<keyword evidence="10" id="KW-0238">DNA-binding</keyword>
<comment type="similarity">
    <text evidence="1">Belongs to the DNA polymerase type-B family.</text>
</comment>
<dbReference type="GO" id="GO:0003887">
    <property type="term" value="F:DNA-directed DNA polymerase activity"/>
    <property type="evidence" value="ECO:0007669"/>
    <property type="project" value="UniProtKB-KW"/>
</dbReference>
<dbReference type="Gene3D" id="3.90.1600.10">
    <property type="entry name" value="Palm domain of DNA polymerase"/>
    <property type="match status" value="1"/>
</dbReference>
<dbReference type="GO" id="GO:0006260">
    <property type="term" value="P:DNA replication"/>
    <property type="evidence" value="ECO:0007669"/>
    <property type="project" value="UniProtKB-KW"/>
</dbReference>
<dbReference type="InterPro" id="IPR017964">
    <property type="entry name" value="DNA-dir_DNA_pol_B_CS"/>
</dbReference>
<keyword evidence="8" id="KW-0239">DNA-directed DNA polymerase</keyword>
<dbReference type="InterPro" id="IPR012337">
    <property type="entry name" value="RNaseH-like_sf"/>
</dbReference>
<protein>
    <recommendedName>
        <fullName evidence="2">DNA-directed DNA polymerase</fullName>
        <ecNumber evidence="2">2.7.7.7</ecNumber>
    </recommendedName>
</protein>